<keyword evidence="2" id="KW-0812">Transmembrane</keyword>
<accession>A0A7L4P809</accession>
<keyword evidence="1" id="KW-0175">Coiled coil</keyword>
<dbReference type="EMBL" id="JAAVJF010000002">
    <property type="protein sequence ID" value="NYR15139.1"/>
    <property type="molecule type" value="Genomic_DNA"/>
</dbReference>
<comment type="caution">
    <text evidence="3">The sequence shown here is derived from an EMBL/GenBank/DDBJ whole genome shotgun (WGS) entry which is preliminary data.</text>
</comment>
<dbReference type="RefSeq" id="WP_179790420.1">
    <property type="nucleotide sequence ID" value="NZ_JAAVJF010000002.1"/>
</dbReference>
<dbReference type="Proteomes" id="UP000554766">
    <property type="component" value="Unassembled WGS sequence"/>
</dbReference>
<sequence length="615" mass="66931">MRVLLLALLLLVQVFAISTLVLKYTITADGAVEFSAKMRALLVNNSPYEVNMSGAVLPPYSAVIVEKDVKDVYPPFLKLDVNIEYVNGTYSEGVLQASNRTVVVIWLKMEPLLPIEIPAIVSVAVDDKVALLYDDPPTSVSQVSGTTVYYWSVLVRNTTVFKLALRVRQFGSFGAVKMPAITVTSALDLNNTINTIERQIESLRAAEAQLSNFSKAATLFTDLVYGQAQNLTQLIQILNVSGIALRQGAVALNASTYALEALRRQLLALGDAASGVATTLNQSLLLVDYQYTALITAANLLEVQSSALSSYSRAASDAAKGLGDIRNQLYNTRGNLVELRRALDSSIENIKEAKKRLSGISINISAAQDALKSALAVLDSAEAQLRSLRASVDALISTVDSLISITDSTIKTINSAKRSLDELAPLLNQTAVSTRGNATRLREDMPKILLNASRNLVEVSQSLYQTGDEVAKLLSPVHNASRILHEMGIRLEESAKSLEEYRLEQLKALPILGAVRSLIDNYTQLVQRQIRELELQQETLRRYYGLVNVSRLEAQYVVELPVAVENITIPPPRLVTLEKASGNSLSMPTVPLLSLAVGVVAAVLFLSRAARRRAS</sequence>
<reference evidence="3 4" key="1">
    <citation type="journal article" date="2020" name="Nat. Commun.">
        <title>The structures of two archaeal type IV pili illuminate evolutionary relationships.</title>
        <authorList>
            <person name="Wang F."/>
            <person name="Baquero D.P."/>
            <person name="Su Z."/>
            <person name="Beltran L.C."/>
            <person name="Prangishvili D."/>
            <person name="Krupovic M."/>
            <person name="Egelman E.H."/>
        </authorList>
    </citation>
    <scope>NUCLEOTIDE SEQUENCE [LARGE SCALE GENOMIC DNA]</scope>
    <source>
        <strain evidence="3 4">2GA</strain>
    </source>
</reference>
<gene>
    <name evidence="3" type="ORF">HC235_04075</name>
</gene>
<feature type="coiled-coil region" evidence="1">
    <location>
        <begin position="336"/>
        <end position="398"/>
    </location>
</feature>
<feature type="transmembrane region" description="Helical" evidence="2">
    <location>
        <begin position="585"/>
        <end position="606"/>
    </location>
</feature>
<name>A0A7L4P809_9CREN</name>
<evidence type="ECO:0000256" key="2">
    <source>
        <dbReference type="SAM" id="Phobius"/>
    </source>
</evidence>
<evidence type="ECO:0000313" key="3">
    <source>
        <dbReference type="EMBL" id="NYR15139.1"/>
    </source>
</evidence>
<evidence type="ECO:0000256" key="1">
    <source>
        <dbReference type="SAM" id="Coils"/>
    </source>
</evidence>
<dbReference type="AlphaFoldDB" id="A0A7L4P809"/>
<organism evidence="3 4">
    <name type="scientific">Pyrobaculum arsenaticum</name>
    <dbReference type="NCBI Taxonomy" id="121277"/>
    <lineage>
        <taxon>Archaea</taxon>
        <taxon>Thermoproteota</taxon>
        <taxon>Thermoprotei</taxon>
        <taxon>Thermoproteales</taxon>
        <taxon>Thermoproteaceae</taxon>
        <taxon>Pyrobaculum</taxon>
    </lineage>
</organism>
<proteinExistence type="predicted"/>
<keyword evidence="2" id="KW-0472">Membrane</keyword>
<keyword evidence="2" id="KW-1133">Transmembrane helix</keyword>
<feature type="coiled-coil region" evidence="1">
    <location>
        <begin position="186"/>
        <end position="216"/>
    </location>
</feature>
<evidence type="ECO:0000313" key="4">
    <source>
        <dbReference type="Proteomes" id="UP000554766"/>
    </source>
</evidence>
<protein>
    <submittedName>
        <fullName evidence="3">Uncharacterized protein</fullName>
    </submittedName>
</protein>
<keyword evidence="4" id="KW-1185">Reference proteome</keyword>